<feature type="coiled-coil region" evidence="1">
    <location>
        <begin position="10"/>
        <end position="52"/>
    </location>
</feature>
<sequence>MSENDPERRLADAHARYEAATEAVEELGESELRRLADARERLNELFDRYEDRATGTGDFTAFIEFQGGLDSVVSELPEDLAHREAFEAAEDAFDKRRLNEGDFERARELLAPVDDDLDRLEERAAAREDLREARRAAETRIETLEERIDEYDRLLALSDIDLDAPVADLRVPIEGYNDAVEAAFSAYLDRTSAREVAVFLDRTELFPLVDTPQVPADLRAYIERAEAGTEPIPTLLEYAGYSRSKLDHYVADADALKRAVATQRTALERIDAEPFRLEWPPRPAAELRFRLRELRAVVGRFAPEETVARLREVETVTRDPDYERLRRAAEARERLDERERTRLVSGAIAAEREAASEEKRRLEEVLSRYAPTISSS</sequence>
<keyword evidence="1" id="KW-0175">Coiled coil</keyword>
<dbReference type="Proteomes" id="UP000075321">
    <property type="component" value="Unassembled WGS sequence"/>
</dbReference>
<evidence type="ECO:0000313" key="2">
    <source>
        <dbReference type="EMBL" id="KYH27113.1"/>
    </source>
</evidence>
<name>A0A151AHL8_9EURY</name>
<evidence type="ECO:0000256" key="1">
    <source>
        <dbReference type="SAM" id="Coils"/>
    </source>
</evidence>
<organism evidence="2 3">
    <name type="scientific">Halalkalicoccus paucihalophilus</name>
    <dbReference type="NCBI Taxonomy" id="1008153"/>
    <lineage>
        <taxon>Archaea</taxon>
        <taxon>Methanobacteriati</taxon>
        <taxon>Methanobacteriota</taxon>
        <taxon>Stenosarchaea group</taxon>
        <taxon>Halobacteria</taxon>
        <taxon>Halobacteriales</taxon>
        <taxon>Halococcaceae</taxon>
        <taxon>Halalkalicoccus</taxon>
    </lineage>
</organism>
<dbReference type="Pfam" id="PF23432">
    <property type="entry name" value="DUF7118"/>
    <property type="match status" value="1"/>
</dbReference>
<feature type="coiled-coil region" evidence="1">
    <location>
        <begin position="120"/>
        <end position="154"/>
    </location>
</feature>
<dbReference type="InterPro" id="IPR055542">
    <property type="entry name" value="DUF7118"/>
</dbReference>
<reference evidence="2 3" key="1">
    <citation type="submission" date="2016-02" db="EMBL/GenBank/DDBJ databases">
        <title>Genome sequence of Halalkalicoccus paucihalophilus DSM 24557.</title>
        <authorList>
            <person name="Poehlein A."/>
            <person name="Daniel R."/>
        </authorList>
    </citation>
    <scope>NUCLEOTIDE SEQUENCE [LARGE SCALE GENOMIC DNA]</scope>
    <source>
        <strain evidence="2 3">DSM 24557</strain>
    </source>
</reference>
<evidence type="ECO:0000313" key="3">
    <source>
        <dbReference type="Proteomes" id="UP000075321"/>
    </source>
</evidence>
<dbReference type="OrthoDB" id="204360at2157"/>
<dbReference type="AlphaFoldDB" id="A0A151AHL8"/>
<dbReference type="EMBL" id="LTAZ01000003">
    <property type="protein sequence ID" value="KYH27113.1"/>
    <property type="molecule type" value="Genomic_DNA"/>
</dbReference>
<protein>
    <submittedName>
        <fullName evidence="2">Uncharacterized protein</fullName>
    </submittedName>
</protein>
<accession>A0A151AHL8</accession>
<proteinExistence type="predicted"/>
<gene>
    <name evidence="2" type="ORF">HAPAU_10030</name>
</gene>
<keyword evidence="3" id="KW-1185">Reference proteome</keyword>
<comment type="caution">
    <text evidence="2">The sequence shown here is derived from an EMBL/GenBank/DDBJ whole genome shotgun (WGS) entry which is preliminary data.</text>
</comment>
<dbReference type="PATRIC" id="fig|1008153.3.peg.1011"/>
<dbReference type="RefSeq" id="WP_066380227.1">
    <property type="nucleotide sequence ID" value="NZ_LTAZ01000003.1"/>
</dbReference>